<protein>
    <submittedName>
        <fullName evidence="2">Uncharacterized protein</fullName>
    </submittedName>
</protein>
<sequence>MKRITVIAAAVGAAALAWYMWPVRGEAVPQPVGRTAAPPSAPVARGDDGPQWMQAMADQPPQEPERVPLEPVDSSTPAWLSLAEARENGDPRTPPVVHDDPATQAQPTAAQLADPQAYRQFEQGQHARLLASFAEAAKDEVPRLRSDLERGRAAGVPEAELAKMQEKIRRIEALRDEVAGGAIR</sequence>
<dbReference type="EMBL" id="WNLA01000002">
    <property type="protein sequence ID" value="MTW01564.1"/>
    <property type="molecule type" value="Genomic_DNA"/>
</dbReference>
<evidence type="ECO:0000313" key="2">
    <source>
        <dbReference type="EMBL" id="MTW01564.1"/>
    </source>
</evidence>
<evidence type="ECO:0000256" key="1">
    <source>
        <dbReference type="SAM" id="MobiDB-lite"/>
    </source>
</evidence>
<accession>A0A6L6PWM6</accession>
<dbReference type="OrthoDB" id="8779546at2"/>
<gene>
    <name evidence="2" type="ORF">GM668_05620</name>
</gene>
<evidence type="ECO:0000313" key="3">
    <source>
        <dbReference type="Proteomes" id="UP000484015"/>
    </source>
</evidence>
<keyword evidence="3" id="KW-1185">Reference proteome</keyword>
<reference evidence="2 3" key="1">
    <citation type="submission" date="2019-11" db="EMBL/GenBank/DDBJ databases">
        <title>Type strains purchased from KCTC, JCM and DSMZ.</title>
        <authorList>
            <person name="Lu H."/>
        </authorList>
    </citation>
    <scope>NUCLEOTIDE SEQUENCE [LARGE SCALE GENOMIC DNA]</scope>
    <source>
        <strain evidence="2 3">KCTC 42409</strain>
    </source>
</reference>
<comment type="caution">
    <text evidence="2">The sequence shown here is derived from an EMBL/GenBank/DDBJ whole genome shotgun (WGS) entry which is preliminary data.</text>
</comment>
<feature type="region of interest" description="Disordered" evidence="1">
    <location>
        <begin position="31"/>
        <end position="75"/>
    </location>
</feature>
<name>A0A6L6PWM6_9BURK</name>
<dbReference type="Proteomes" id="UP000484015">
    <property type="component" value="Unassembled WGS sequence"/>
</dbReference>
<dbReference type="RefSeq" id="WP_155437955.1">
    <property type="nucleotide sequence ID" value="NZ_WNLA01000002.1"/>
</dbReference>
<proteinExistence type="predicted"/>
<dbReference type="AlphaFoldDB" id="A0A6L6PWM6"/>
<organism evidence="2 3">
    <name type="scientific">Pseudoduganella ginsengisoli</name>
    <dbReference type="NCBI Taxonomy" id="1462440"/>
    <lineage>
        <taxon>Bacteria</taxon>
        <taxon>Pseudomonadati</taxon>
        <taxon>Pseudomonadota</taxon>
        <taxon>Betaproteobacteria</taxon>
        <taxon>Burkholderiales</taxon>
        <taxon>Oxalobacteraceae</taxon>
        <taxon>Telluria group</taxon>
        <taxon>Pseudoduganella</taxon>
    </lineage>
</organism>